<dbReference type="Pfam" id="PF05350">
    <property type="entry name" value="GSK-3_bind"/>
    <property type="match status" value="1"/>
</dbReference>
<name>B5THN9_SACKO</name>
<accession>B5THN9</accession>
<sequence>MPALEGQVIVRSTNVSSTSMGTTEIDELVKKLSETLRLKAKQKQRAHRASPYHSPCKHCRTGQVCHSKDCSYLRHTHSKRIKKKTGDNDAHKLLEQLLRQGNLIKEAVGRLNFKSEPKCKYSSQWSYSSDFDDDACLDVCEPPSPAC</sequence>
<dbReference type="Proteomes" id="UP000694865">
    <property type="component" value="Unplaced"/>
</dbReference>
<dbReference type="EMBL" id="EU939765">
    <property type="protein sequence ID" value="ACH73247.1"/>
    <property type="molecule type" value="mRNA"/>
</dbReference>
<organism evidence="2">
    <name type="scientific">Saccoglossus kowalevskii</name>
    <name type="common">Acorn worm</name>
    <dbReference type="NCBI Taxonomy" id="10224"/>
    <lineage>
        <taxon>Eukaryota</taxon>
        <taxon>Metazoa</taxon>
        <taxon>Hemichordata</taxon>
        <taxon>Enteropneusta</taxon>
        <taxon>Harrimaniidae</taxon>
        <taxon>Saccoglossus</taxon>
    </lineage>
</organism>
<dbReference type="OrthoDB" id="6381246at2759"/>
<dbReference type="InterPro" id="IPR008014">
    <property type="entry name" value="GSK3-bd"/>
</dbReference>
<evidence type="ECO:0000313" key="3">
    <source>
        <dbReference type="Proteomes" id="UP000694865"/>
    </source>
</evidence>
<dbReference type="RefSeq" id="NP_001158499.1">
    <property type="nucleotide sequence ID" value="NM_001165027.1"/>
</dbReference>
<reference evidence="2" key="1">
    <citation type="submission" date="2008-08" db="EMBL/GenBank/DDBJ databases">
        <title>cDNA Sequences for Transcription Factors and Signaling Proteins of the Hemichordate Saccoglossus kowalevskii: Efficacy of the Expressed Sequence Tag (EST) Approach for Evolutionary and Developmental Studies of a New Organism.</title>
        <authorList>
            <person name="Freeman R.M.Jr."/>
            <person name="Wu M."/>
            <person name="Cordonnier-Pratt M.-M."/>
            <person name="Pratt L.H."/>
            <person name="Gruber C.E."/>
            <person name="Smith M."/>
            <person name="Lander E.S."/>
            <person name="Stange-Thomann N."/>
            <person name="Lowe C.J."/>
            <person name="Gehart J."/>
            <person name="Kirschner M."/>
        </authorList>
    </citation>
    <scope>NUCLEOTIDE SEQUENCE</scope>
</reference>
<protein>
    <submittedName>
        <fullName evidence="4">GSK-3 binding protein FRAT1</fullName>
    </submittedName>
    <submittedName>
        <fullName evidence="2">Gsk3-binding protein</fullName>
    </submittedName>
</protein>
<dbReference type="AlphaFoldDB" id="B5THN9"/>
<dbReference type="PANTHER" id="PTHR35154:SF3">
    <property type="entry name" value="GBP PROTEIN"/>
    <property type="match status" value="1"/>
</dbReference>
<dbReference type="PANTHER" id="PTHR35154">
    <property type="entry name" value="GBP PROTEIN"/>
    <property type="match status" value="1"/>
</dbReference>
<keyword evidence="3" id="KW-1185">Reference proteome</keyword>
<evidence type="ECO:0000313" key="2">
    <source>
        <dbReference type="EMBL" id="ACH73247.1"/>
    </source>
</evidence>
<comment type="similarity">
    <text evidence="1">Belongs to the GSK-3-binding protein family.</text>
</comment>
<dbReference type="GeneID" id="100303596"/>
<evidence type="ECO:0000256" key="1">
    <source>
        <dbReference type="ARBA" id="ARBA00010422"/>
    </source>
</evidence>
<dbReference type="CTD" id="10023"/>
<gene>
    <name evidence="4" type="primary">frat1</name>
</gene>
<reference evidence="4" key="2">
    <citation type="submission" date="2025-05" db="UniProtKB">
        <authorList>
            <consortium name="RefSeq"/>
        </authorList>
    </citation>
    <scope>IDENTIFICATION</scope>
</reference>
<dbReference type="KEGG" id="sko:100303596"/>
<evidence type="ECO:0000313" key="4">
    <source>
        <dbReference type="RefSeq" id="NP_001158499.1"/>
    </source>
</evidence>
<proteinExistence type="evidence at transcript level"/>
<dbReference type="GO" id="GO:0005737">
    <property type="term" value="C:cytoplasm"/>
    <property type="evidence" value="ECO:0007669"/>
    <property type="project" value="TreeGrafter"/>
</dbReference>